<feature type="transmembrane region" description="Helical" evidence="1">
    <location>
        <begin position="155"/>
        <end position="171"/>
    </location>
</feature>
<dbReference type="InterPro" id="IPR025699">
    <property type="entry name" value="ABC2_memb-like"/>
</dbReference>
<feature type="transmembrane region" description="Helical" evidence="1">
    <location>
        <begin position="93"/>
        <end position="118"/>
    </location>
</feature>
<evidence type="ECO:0000313" key="3">
    <source>
        <dbReference type="Proteomes" id="UP000298347"/>
    </source>
</evidence>
<evidence type="ECO:0000256" key="1">
    <source>
        <dbReference type="SAM" id="Phobius"/>
    </source>
</evidence>
<dbReference type="AlphaFoldDB" id="A0A4Z0GHK4"/>
<proteinExistence type="predicted"/>
<name>A0A4Z0GHK4_9BACL</name>
<dbReference type="PANTHER" id="PTHR41309:SF2">
    <property type="entry name" value="MEMBRANE PROTEIN"/>
    <property type="match status" value="1"/>
</dbReference>
<evidence type="ECO:0000313" key="2">
    <source>
        <dbReference type="EMBL" id="TGA96190.1"/>
    </source>
</evidence>
<sequence length="219" mass="25803">MYQLIKKEILTQRKLAYVQPLFLLVWLLNTGSGTTFNVTDNSFLPVVNGFIAAYFAYLMVVFSNFGTKESDKRQNRLVLSLPVRRRSVIDVKYAMISCWWLFTYFFCVIFTLLLKVIFQATTIQISFRSLIFSLCITYLLSSITYPVYYKFGYKITQFIAMLFLFLFFFFIEKISQNGIYYEAFSEVTGYPMIAIIIVTVIIVFASYFLSIHFYQKEEF</sequence>
<protein>
    <submittedName>
        <fullName evidence="2">ABC-2 transporter permease</fullName>
    </submittedName>
</protein>
<accession>A0A4Z0GHK4</accession>
<dbReference type="Proteomes" id="UP000298347">
    <property type="component" value="Unassembled WGS sequence"/>
</dbReference>
<dbReference type="Pfam" id="PF13346">
    <property type="entry name" value="ABC2_membrane_5"/>
    <property type="match status" value="1"/>
</dbReference>
<feature type="transmembrane region" description="Helical" evidence="1">
    <location>
        <begin position="191"/>
        <end position="214"/>
    </location>
</feature>
<keyword evidence="3" id="KW-1185">Reference proteome</keyword>
<dbReference type="PANTHER" id="PTHR41309">
    <property type="entry name" value="MEMBRANE PROTEIN-RELATED"/>
    <property type="match status" value="1"/>
</dbReference>
<keyword evidence="1" id="KW-0812">Transmembrane</keyword>
<dbReference type="RefSeq" id="WP_135349894.1">
    <property type="nucleotide sequence ID" value="NZ_SRJD01000029.1"/>
</dbReference>
<reference evidence="2 3" key="1">
    <citation type="journal article" date="2015" name="Int. J. Syst. Evol. Microbiol.">
        <title>Sporolactobacillus shoreae sp. nov. and Sporolactobacillus spathodeae sp. nov., two spore-forming lactic acid bacteria isolated from tree barks in Thailand.</title>
        <authorList>
            <person name="Thamacharoensuk T."/>
            <person name="Kitahara M."/>
            <person name="Ohkuma M."/>
            <person name="Thongchul N."/>
            <person name="Tanasupawat S."/>
        </authorList>
    </citation>
    <scope>NUCLEOTIDE SEQUENCE [LARGE SCALE GENOMIC DNA]</scope>
    <source>
        <strain evidence="2 3">BK92</strain>
    </source>
</reference>
<keyword evidence="1" id="KW-0472">Membrane</keyword>
<keyword evidence="1" id="KW-1133">Transmembrane helix</keyword>
<comment type="caution">
    <text evidence="2">The sequence shown here is derived from an EMBL/GenBank/DDBJ whole genome shotgun (WGS) entry which is preliminary data.</text>
</comment>
<gene>
    <name evidence="2" type="ORF">E4665_16470</name>
</gene>
<dbReference type="OrthoDB" id="2440457at2"/>
<organism evidence="2 3">
    <name type="scientific">Sporolactobacillus shoreae</name>
    <dbReference type="NCBI Taxonomy" id="1465501"/>
    <lineage>
        <taxon>Bacteria</taxon>
        <taxon>Bacillati</taxon>
        <taxon>Bacillota</taxon>
        <taxon>Bacilli</taxon>
        <taxon>Bacillales</taxon>
        <taxon>Sporolactobacillaceae</taxon>
        <taxon>Sporolactobacillus</taxon>
    </lineage>
</organism>
<dbReference type="EMBL" id="SRJD01000029">
    <property type="protein sequence ID" value="TGA96190.1"/>
    <property type="molecule type" value="Genomic_DNA"/>
</dbReference>
<feature type="transmembrane region" description="Helical" evidence="1">
    <location>
        <begin position="43"/>
        <end position="66"/>
    </location>
</feature>
<feature type="transmembrane region" description="Helical" evidence="1">
    <location>
        <begin position="130"/>
        <end position="148"/>
    </location>
</feature>